<dbReference type="AlphaFoldDB" id="D7CUV0"/>
<accession>D7CUV0</accession>
<dbReference type="RefSeq" id="WP_013177462.1">
    <property type="nucleotide sequence ID" value="NC_014221.1"/>
</dbReference>
<reference evidence="1 2" key="2">
    <citation type="journal article" date="2011" name="Stand. Genomic Sci.">
        <title>Complete genome sequence of Truepera radiovictrix type strain (RQ-24).</title>
        <authorList>
            <person name="Ivanova N."/>
            <person name="Rohde C."/>
            <person name="Munk C."/>
            <person name="Nolan M."/>
            <person name="Lucas S."/>
            <person name="Del Rio T.G."/>
            <person name="Tice H."/>
            <person name="Deshpande S."/>
            <person name="Cheng J.F."/>
            <person name="Tapia R."/>
            <person name="Han C."/>
            <person name="Goodwin L."/>
            <person name="Pitluck S."/>
            <person name="Liolios K."/>
            <person name="Mavromatis K."/>
            <person name="Mikhailova N."/>
            <person name="Pati A."/>
            <person name="Chen A."/>
            <person name="Palaniappan K."/>
            <person name="Land M."/>
            <person name="Hauser L."/>
            <person name="Chang Y.J."/>
            <person name="Jeffries C.D."/>
            <person name="Brambilla E."/>
            <person name="Rohde M."/>
            <person name="Goker M."/>
            <person name="Tindall B.J."/>
            <person name="Woyke T."/>
            <person name="Bristow J."/>
            <person name="Eisen J.A."/>
            <person name="Markowitz V."/>
            <person name="Hugenholtz P."/>
            <person name="Kyrpides N.C."/>
            <person name="Klenk H.P."/>
            <person name="Lapidus A."/>
        </authorList>
    </citation>
    <scope>NUCLEOTIDE SEQUENCE [LARGE SCALE GENOMIC DNA]</scope>
    <source>
        <strain evidence="2">DSM 17093 / CIP 108686 / LMG 22925 / RQ-24</strain>
    </source>
</reference>
<dbReference type="HOGENOM" id="CLU_192240_1_0_0"/>
<dbReference type="Proteomes" id="UP000000379">
    <property type="component" value="Chromosome"/>
</dbReference>
<evidence type="ECO:0000313" key="2">
    <source>
        <dbReference type="Proteomes" id="UP000000379"/>
    </source>
</evidence>
<dbReference type="SUPFAM" id="SSF47789">
    <property type="entry name" value="C-terminal domain of RNA polymerase alpha subunit"/>
    <property type="match status" value="1"/>
</dbReference>
<keyword evidence="2" id="KW-1185">Reference proteome</keyword>
<reference evidence="2" key="1">
    <citation type="submission" date="2010-05" db="EMBL/GenBank/DDBJ databases">
        <title>The complete genome of Truepera radiovictris DSM 17093.</title>
        <authorList>
            <consortium name="US DOE Joint Genome Institute (JGI-PGF)"/>
            <person name="Lucas S."/>
            <person name="Copeland A."/>
            <person name="Lapidus A."/>
            <person name="Glavina del Rio T."/>
            <person name="Dalin E."/>
            <person name="Tice H."/>
            <person name="Bruce D."/>
            <person name="Goodwin L."/>
            <person name="Pitluck S."/>
            <person name="Kyrpides N."/>
            <person name="Mavromatis K."/>
            <person name="Ovchinnikova G."/>
            <person name="Munk A.C."/>
            <person name="Detter J.C."/>
            <person name="Han C."/>
            <person name="Tapia R."/>
            <person name="Land M."/>
            <person name="Hauser L."/>
            <person name="Markowitz V."/>
            <person name="Cheng J.-F."/>
            <person name="Hugenholtz P."/>
            <person name="Woyke T."/>
            <person name="Wu D."/>
            <person name="Tindall B."/>
            <person name="Pomrenke H.G."/>
            <person name="Brambilla E."/>
            <person name="Klenk H.-P."/>
            <person name="Eisen J.A."/>
        </authorList>
    </citation>
    <scope>NUCLEOTIDE SEQUENCE [LARGE SCALE GENOMIC DNA]</scope>
    <source>
        <strain evidence="2">DSM 17093 / CIP 108686 / LMG 22925 / RQ-24</strain>
    </source>
</reference>
<dbReference type="eggNOG" id="ENOG5033AIJ">
    <property type="taxonomic scope" value="Bacteria"/>
</dbReference>
<proteinExistence type="predicted"/>
<dbReference type="KEGG" id="tra:Trad_0961"/>
<dbReference type="Gene3D" id="1.10.150.20">
    <property type="entry name" value="5' to 3' exonuclease, C-terminal subdomain"/>
    <property type="match status" value="1"/>
</dbReference>
<sequence length="72" mass="7687">MTRIDDFPRGVGKVAIRELKRAGYTRLEQFAGVSETELLKLHGVGPKALAVLREALAERGLAFASSSSEGAS</sequence>
<evidence type="ECO:0008006" key="3">
    <source>
        <dbReference type="Google" id="ProtNLM"/>
    </source>
</evidence>
<name>D7CUV0_TRURR</name>
<gene>
    <name evidence="1" type="ordered locus">Trad_0961</name>
</gene>
<dbReference type="STRING" id="649638.Trad_0961"/>
<evidence type="ECO:0000313" key="1">
    <source>
        <dbReference type="EMBL" id="ADI14091.1"/>
    </source>
</evidence>
<dbReference type="EMBL" id="CP002049">
    <property type="protein sequence ID" value="ADI14091.1"/>
    <property type="molecule type" value="Genomic_DNA"/>
</dbReference>
<protein>
    <recommendedName>
        <fullName evidence="3">DNA-binding protein</fullName>
    </recommendedName>
</protein>
<organism evidence="1 2">
    <name type="scientific">Truepera radiovictrix (strain DSM 17093 / CIP 108686 / LMG 22925 / RQ-24)</name>
    <dbReference type="NCBI Taxonomy" id="649638"/>
    <lineage>
        <taxon>Bacteria</taxon>
        <taxon>Thermotogati</taxon>
        <taxon>Deinococcota</taxon>
        <taxon>Deinococci</taxon>
        <taxon>Trueperales</taxon>
        <taxon>Trueperaceae</taxon>
        <taxon>Truepera</taxon>
    </lineage>
</organism>